<proteinExistence type="predicted"/>
<gene>
    <name evidence="2" type="ORF">SK128_014045</name>
</gene>
<protein>
    <recommendedName>
        <fullName evidence="4">ER-bound oxygenase mpaB/mpaB'/Rubber oxygenase catalytic domain-containing protein</fullName>
    </recommendedName>
</protein>
<evidence type="ECO:0000313" key="2">
    <source>
        <dbReference type="EMBL" id="KAK7074861.1"/>
    </source>
</evidence>
<dbReference type="PANTHER" id="PTHR37159:SF1">
    <property type="entry name" value="GH11867P"/>
    <property type="match status" value="1"/>
</dbReference>
<dbReference type="EMBL" id="JAXCGZ010011429">
    <property type="protein sequence ID" value="KAK7074861.1"/>
    <property type="molecule type" value="Genomic_DNA"/>
</dbReference>
<reference evidence="2 3" key="1">
    <citation type="submission" date="2023-11" db="EMBL/GenBank/DDBJ databases">
        <title>Halocaridina rubra genome assembly.</title>
        <authorList>
            <person name="Smith C."/>
        </authorList>
    </citation>
    <scope>NUCLEOTIDE SEQUENCE [LARGE SCALE GENOMIC DNA]</scope>
    <source>
        <strain evidence="2">EP-1</strain>
        <tissue evidence="2">Whole</tissue>
    </source>
</reference>
<dbReference type="AlphaFoldDB" id="A0AAN8X2B7"/>
<keyword evidence="1" id="KW-0812">Transmembrane</keyword>
<organism evidence="2 3">
    <name type="scientific">Halocaridina rubra</name>
    <name type="common">Hawaiian red shrimp</name>
    <dbReference type="NCBI Taxonomy" id="373956"/>
    <lineage>
        <taxon>Eukaryota</taxon>
        <taxon>Metazoa</taxon>
        <taxon>Ecdysozoa</taxon>
        <taxon>Arthropoda</taxon>
        <taxon>Crustacea</taxon>
        <taxon>Multicrustacea</taxon>
        <taxon>Malacostraca</taxon>
        <taxon>Eumalacostraca</taxon>
        <taxon>Eucarida</taxon>
        <taxon>Decapoda</taxon>
        <taxon>Pleocyemata</taxon>
        <taxon>Caridea</taxon>
        <taxon>Atyoidea</taxon>
        <taxon>Atyidae</taxon>
        <taxon>Halocaridina</taxon>
    </lineage>
</organism>
<feature type="transmembrane region" description="Helical" evidence="1">
    <location>
        <begin position="151"/>
        <end position="173"/>
    </location>
</feature>
<keyword evidence="1" id="KW-1133">Transmembrane helix</keyword>
<dbReference type="PANTHER" id="PTHR37159">
    <property type="entry name" value="GH11867P"/>
    <property type="match status" value="1"/>
</dbReference>
<accession>A0AAN8X2B7</accession>
<comment type="caution">
    <text evidence="2">The sequence shown here is derived from an EMBL/GenBank/DDBJ whole genome shotgun (WGS) entry which is preliminary data.</text>
</comment>
<dbReference type="Proteomes" id="UP001381693">
    <property type="component" value="Unassembled WGS sequence"/>
</dbReference>
<evidence type="ECO:0008006" key="4">
    <source>
        <dbReference type="Google" id="ProtNLM"/>
    </source>
</evidence>
<evidence type="ECO:0000256" key="1">
    <source>
        <dbReference type="SAM" id="Phobius"/>
    </source>
</evidence>
<keyword evidence="3" id="KW-1185">Reference proteome</keyword>
<keyword evidence="1" id="KW-0472">Membrane</keyword>
<feature type="transmembrane region" description="Helical" evidence="1">
    <location>
        <begin position="423"/>
        <end position="442"/>
    </location>
</feature>
<name>A0AAN8X2B7_HALRR</name>
<evidence type="ECO:0000313" key="3">
    <source>
        <dbReference type="Proteomes" id="UP001381693"/>
    </source>
</evidence>
<sequence length="477" mass="55173">MEVIRSRSSDTGEGAIFQCPMMKKFGLRSDSSEDSSILQKRGFILSTSFNGLSTPSVKFNKDMNQCLRNNNNNYCHSTTDFTYHDSMKRESLITSTEDSVINDAHTVAASERMRQIFEGLNEHGDSQNPPEMPPWLDLERFNLGRKFYEKYLFCIFFADLLSLLMMFSVSRVLRPLIYTDRSDTPMKAMRRYVSTICHIITWFTGDVWNPNDHAHKDILKVRSIHNKSSNILNSSVTYDHLKTLTVQDKGHKEPSCPFSPAIRHDLQTQTRRGLPLESDDITTFYISQWDMVLTQYAFLGLILAHPYQMGAWYVKEKELDGLVHFWRGIGWLLGIEDKYNFCNGTLAETRALCNEMEKLVMIPSLSKADWNHEHMSTSLIDGINFMVPLLAFPSMFRFLTDTLGVSVPAFIKNMNREQLFRYWLLRFVFHILFIIPGVIFLFNQLLKLSLQLIQKQRPSWVPNSIGPIVTATPFEYT</sequence>